<proteinExistence type="predicted"/>
<organism evidence="1 2">
    <name type="scientific">Camellia lanceoleosa</name>
    <dbReference type="NCBI Taxonomy" id="1840588"/>
    <lineage>
        <taxon>Eukaryota</taxon>
        <taxon>Viridiplantae</taxon>
        <taxon>Streptophyta</taxon>
        <taxon>Embryophyta</taxon>
        <taxon>Tracheophyta</taxon>
        <taxon>Spermatophyta</taxon>
        <taxon>Magnoliopsida</taxon>
        <taxon>eudicotyledons</taxon>
        <taxon>Gunneridae</taxon>
        <taxon>Pentapetalae</taxon>
        <taxon>asterids</taxon>
        <taxon>Ericales</taxon>
        <taxon>Theaceae</taxon>
        <taxon>Camellia</taxon>
    </lineage>
</organism>
<reference evidence="1 2" key="1">
    <citation type="journal article" date="2022" name="Plant J.">
        <title>Chromosome-level genome of Camellia lanceoleosa provides a valuable resource for understanding genome evolution and self-incompatibility.</title>
        <authorList>
            <person name="Gong W."/>
            <person name="Xiao S."/>
            <person name="Wang L."/>
            <person name="Liao Z."/>
            <person name="Chang Y."/>
            <person name="Mo W."/>
            <person name="Hu G."/>
            <person name="Li W."/>
            <person name="Zhao G."/>
            <person name="Zhu H."/>
            <person name="Hu X."/>
            <person name="Ji K."/>
            <person name="Xiang X."/>
            <person name="Song Q."/>
            <person name="Yuan D."/>
            <person name="Jin S."/>
            <person name="Zhang L."/>
        </authorList>
    </citation>
    <scope>NUCLEOTIDE SEQUENCE [LARGE SCALE GENOMIC DNA]</scope>
    <source>
        <strain evidence="1">SQ_2022a</strain>
    </source>
</reference>
<evidence type="ECO:0000313" key="1">
    <source>
        <dbReference type="EMBL" id="KAI8004997.1"/>
    </source>
</evidence>
<dbReference type="Proteomes" id="UP001060215">
    <property type="component" value="Chromosome 9"/>
</dbReference>
<gene>
    <name evidence="1" type="ORF">LOK49_LG08G03162</name>
</gene>
<sequence length="155" mass="17199">MMNRDALLLQNLVKIELSNCTRCEEIPPLGHLPHLEVVELVGLNNLKCIGHEFYGHNIVVNQDNEGIVSNSCNGAAARAPTVAFPALRELVLEDMPNLEEWSRPGVSLSSYSSPDTMKFFSRLEGLYIGLCPHLTTIPGHLLSLQELFFDGNKQN</sequence>
<comment type="caution">
    <text evidence="1">The sequence shown here is derived from an EMBL/GenBank/DDBJ whole genome shotgun (WGS) entry which is preliminary data.</text>
</comment>
<protein>
    <submittedName>
        <fullName evidence="1">Disease resistance RPP13-like protein 1</fullName>
    </submittedName>
</protein>
<dbReference type="EMBL" id="CM045766">
    <property type="protein sequence ID" value="KAI8004997.1"/>
    <property type="molecule type" value="Genomic_DNA"/>
</dbReference>
<keyword evidence="2" id="KW-1185">Reference proteome</keyword>
<accession>A0ACC0GUS8</accession>
<evidence type="ECO:0000313" key="2">
    <source>
        <dbReference type="Proteomes" id="UP001060215"/>
    </source>
</evidence>
<name>A0ACC0GUS8_9ERIC</name>